<gene>
    <name evidence="1" type="ORF">J2S18_001084</name>
</gene>
<dbReference type="RefSeq" id="WP_307484222.1">
    <property type="nucleotide sequence ID" value="NZ_JAUSUF010000002.1"/>
</dbReference>
<protein>
    <recommendedName>
        <fullName evidence="3">Phage protein</fullName>
    </recommendedName>
</protein>
<keyword evidence="2" id="KW-1185">Reference proteome</keyword>
<dbReference type="EMBL" id="JAUSUF010000002">
    <property type="protein sequence ID" value="MDQ0149154.1"/>
    <property type="molecule type" value="Genomic_DNA"/>
</dbReference>
<name>A0ABT9US71_9FIRM</name>
<accession>A0ABT9US71</accession>
<sequence>MNKENCIEQLKDLKKHCEYQHQNSDEIWGEDIKALEYAIKELERTAQEVPVQEQLKSH</sequence>
<evidence type="ECO:0000313" key="2">
    <source>
        <dbReference type="Proteomes" id="UP001228504"/>
    </source>
</evidence>
<reference evidence="1 2" key="1">
    <citation type="submission" date="2023-07" db="EMBL/GenBank/DDBJ databases">
        <title>Genomic Encyclopedia of Type Strains, Phase IV (KMG-IV): sequencing the most valuable type-strain genomes for metagenomic binning, comparative biology and taxonomic classification.</title>
        <authorList>
            <person name="Goeker M."/>
        </authorList>
    </citation>
    <scope>NUCLEOTIDE SEQUENCE [LARGE SCALE GENOMIC DNA]</scope>
    <source>
        <strain evidence="1 2">DSM 20694</strain>
    </source>
</reference>
<evidence type="ECO:0000313" key="1">
    <source>
        <dbReference type="EMBL" id="MDQ0149154.1"/>
    </source>
</evidence>
<organism evidence="1 2">
    <name type="scientific">Eubacterium multiforme</name>
    <dbReference type="NCBI Taxonomy" id="83339"/>
    <lineage>
        <taxon>Bacteria</taxon>
        <taxon>Bacillati</taxon>
        <taxon>Bacillota</taxon>
        <taxon>Clostridia</taxon>
        <taxon>Eubacteriales</taxon>
        <taxon>Eubacteriaceae</taxon>
        <taxon>Eubacterium</taxon>
    </lineage>
</organism>
<evidence type="ECO:0008006" key="3">
    <source>
        <dbReference type="Google" id="ProtNLM"/>
    </source>
</evidence>
<proteinExistence type="predicted"/>
<comment type="caution">
    <text evidence="1">The sequence shown here is derived from an EMBL/GenBank/DDBJ whole genome shotgun (WGS) entry which is preliminary data.</text>
</comment>
<dbReference type="Proteomes" id="UP001228504">
    <property type="component" value="Unassembled WGS sequence"/>
</dbReference>